<dbReference type="SUPFAM" id="SSF48013">
    <property type="entry name" value="NusB-like"/>
    <property type="match status" value="1"/>
</dbReference>
<dbReference type="GO" id="GO:0006353">
    <property type="term" value="P:DNA-templated transcription termination"/>
    <property type="evidence" value="ECO:0007669"/>
    <property type="project" value="UniProtKB-UniRule"/>
</dbReference>
<dbReference type="OrthoDB" id="9811381at2"/>
<comment type="similarity">
    <text evidence="1 6">Belongs to the NusB family.</text>
</comment>
<dbReference type="Pfam" id="PF01029">
    <property type="entry name" value="NusB"/>
    <property type="match status" value="1"/>
</dbReference>
<accession>D7CVY2</accession>
<evidence type="ECO:0000313" key="9">
    <source>
        <dbReference type="Proteomes" id="UP000000379"/>
    </source>
</evidence>
<evidence type="ECO:0000313" key="8">
    <source>
        <dbReference type="EMBL" id="ADI14245.1"/>
    </source>
</evidence>
<dbReference type="PANTHER" id="PTHR11078:SF3">
    <property type="entry name" value="ANTITERMINATION NUSB DOMAIN-CONTAINING PROTEIN"/>
    <property type="match status" value="1"/>
</dbReference>
<proteinExistence type="inferred from homology"/>
<dbReference type="GO" id="GO:0031564">
    <property type="term" value="P:transcription antitermination"/>
    <property type="evidence" value="ECO:0007669"/>
    <property type="project" value="UniProtKB-KW"/>
</dbReference>
<evidence type="ECO:0000256" key="1">
    <source>
        <dbReference type="ARBA" id="ARBA00005952"/>
    </source>
</evidence>
<keyword evidence="3 6" id="KW-0694">RNA-binding</keyword>
<dbReference type="GO" id="GO:0005829">
    <property type="term" value="C:cytosol"/>
    <property type="evidence" value="ECO:0007669"/>
    <property type="project" value="TreeGrafter"/>
</dbReference>
<reference evidence="8 9" key="2">
    <citation type="journal article" date="2011" name="Stand. Genomic Sci.">
        <title>Complete genome sequence of Truepera radiovictrix type strain (RQ-24).</title>
        <authorList>
            <person name="Ivanova N."/>
            <person name="Rohde C."/>
            <person name="Munk C."/>
            <person name="Nolan M."/>
            <person name="Lucas S."/>
            <person name="Del Rio T.G."/>
            <person name="Tice H."/>
            <person name="Deshpande S."/>
            <person name="Cheng J.F."/>
            <person name="Tapia R."/>
            <person name="Han C."/>
            <person name="Goodwin L."/>
            <person name="Pitluck S."/>
            <person name="Liolios K."/>
            <person name="Mavromatis K."/>
            <person name="Mikhailova N."/>
            <person name="Pati A."/>
            <person name="Chen A."/>
            <person name="Palaniappan K."/>
            <person name="Land M."/>
            <person name="Hauser L."/>
            <person name="Chang Y.J."/>
            <person name="Jeffries C.D."/>
            <person name="Brambilla E."/>
            <person name="Rohde M."/>
            <person name="Goker M."/>
            <person name="Tindall B.J."/>
            <person name="Woyke T."/>
            <person name="Bristow J."/>
            <person name="Eisen J.A."/>
            <person name="Markowitz V."/>
            <person name="Hugenholtz P."/>
            <person name="Kyrpides N.C."/>
            <person name="Klenk H.P."/>
            <person name="Lapidus A."/>
        </authorList>
    </citation>
    <scope>NUCLEOTIDE SEQUENCE [LARGE SCALE GENOMIC DNA]</scope>
    <source>
        <strain evidence="9">DSM 17093 / CIP 108686 / LMG 22925 / RQ-24</strain>
    </source>
</reference>
<dbReference type="AlphaFoldDB" id="D7CVY2"/>
<evidence type="ECO:0000256" key="5">
    <source>
        <dbReference type="ARBA" id="ARBA00023163"/>
    </source>
</evidence>
<dbReference type="InterPro" id="IPR035926">
    <property type="entry name" value="NusB-like_sf"/>
</dbReference>
<dbReference type="KEGG" id="tra:Trad_1118"/>
<dbReference type="RefSeq" id="WP_013177616.1">
    <property type="nucleotide sequence ID" value="NC_014221.1"/>
</dbReference>
<evidence type="ECO:0000259" key="7">
    <source>
        <dbReference type="Pfam" id="PF01029"/>
    </source>
</evidence>
<name>D7CVY2_TRURR</name>
<dbReference type="eggNOG" id="COG0781">
    <property type="taxonomic scope" value="Bacteria"/>
</dbReference>
<organism evidence="8 9">
    <name type="scientific">Truepera radiovictrix (strain DSM 17093 / CIP 108686 / LMG 22925 / RQ-24)</name>
    <dbReference type="NCBI Taxonomy" id="649638"/>
    <lineage>
        <taxon>Bacteria</taxon>
        <taxon>Thermotogati</taxon>
        <taxon>Deinococcota</taxon>
        <taxon>Deinococci</taxon>
        <taxon>Trueperales</taxon>
        <taxon>Trueperaceae</taxon>
        <taxon>Truepera</taxon>
    </lineage>
</organism>
<keyword evidence="4 6" id="KW-0805">Transcription regulation</keyword>
<comment type="function">
    <text evidence="6">Involved in transcription antitermination. Required for transcription of ribosomal RNA (rRNA) genes. Binds specifically to the boxA antiterminator sequence of the ribosomal RNA (rrn) operons.</text>
</comment>
<dbReference type="PANTHER" id="PTHR11078">
    <property type="entry name" value="N UTILIZATION SUBSTANCE PROTEIN B-RELATED"/>
    <property type="match status" value="1"/>
</dbReference>
<gene>
    <name evidence="6" type="primary">nusB</name>
    <name evidence="8" type="ordered locus">Trad_1118</name>
</gene>
<evidence type="ECO:0000256" key="3">
    <source>
        <dbReference type="ARBA" id="ARBA00022884"/>
    </source>
</evidence>
<dbReference type="GO" id="GO:0003723">
    <property type="term" value="F:RNA binding"/>
    <property type="evidence" value="ECO:0007669"/>
    <property type="project" value="UniProtKB-UniRule"/>
</dbReference>
<keyword evidence="2 6" id="KW-0889">Transcription antitermination</keyword>
<dbReference type="HAMAP" id="MF_00073">
    <property type="entry name" value="NusB"/>
    <property type="match status" value="1"/>
</dbReference>
<dbReference type="InterPro" id="IPR006027">
    <property type="entry name" value="NusB_RsmB_TIM44"/>
</dbReference>
<evidence type="ECO:0000256" key="4">
    <source>
        <dbReference type="ARBA" id="ARBA00023015"/>
    </source>
</evidence>
<evidence type="ECO:0000256" key="6">
    <source>
        <dbReference type="HAMAP-Rule" id="MF_00073"/>
    </source>
</evidence>
<dbReference type="CDD" id="cd00619">
    <property type="entry name" value="Terminator_NusB"/>
    <property type="match status" value="1"/>
</dbReference>
<dbReference type="STRING" id="649638.Trad_1118"/>
<dbReference type="Gene3D" id="1.10.940.10">
    <property type="entry name" value="NusB-like"/>
    <property type="match status" value="1"/>
</dbReference>
<feature type="domain" description="NusB/RsmB/TIM44" evidence="7">
    <location>
        <begin position="4"/>
        <end position="144"/>
    </location>
</feature>
<sequence>MARRRARELAFRALFQSERGGEPLLEVWEGIRDDVTEQPPDEAEEAYGDPLEEEGLAFAERLLRAFHTHREEVDARLSEALEGWTFAQMAQTDLAVLRLALTEILFEPEVPKEVTIEVAVRIAKRYGGEESGRFVNGVLGRLYREVRGDAPGGEGASPLADAVRE</sequence>
<dbReference type="NCBIfam" id="TIGR01951">
    <property type="entry name" value="nusB"/>
    <property type="match status" value="1"/>
</dbReference>
<dbReference type="HOGENOM" id="CLU_087843_3_0_0"/>
<dbReference type="Proteomes" id="UP000000379">
    <property type="component" value="Chromosome"/>
</dbReference>
<reference evidence="9" key="1">
    <citation type="submission" date="2010-05" db="EMBL/GenBank/DDBJ databases">
        <title>The complete genome of Truepera radiovictris DSM 17093.</title>
        <authorList>
            <consortium name="US DOE Joint Genome Institute (JGI-PGF)"/>
            <person name="Lucas S."/>
            <person name="Copeland A."/>
            <person name="Lapidus A."/>
            <person name="Glavina del Rio T."/>
            <person name="Dalin E."/>
            <person name="Tice H."/>
            <person name="Bruce D."/>
            <person name="Goodwin L."/>
            <person name="Pitluck S."/>
            <person name="Kyrpides N."/>
            <person name="Mavromatis K."/>
            <person name="Ovchinnikova G."/>
            <person name="Munk A.C."/>
            <person name="Detter J.C."/>
            <person name="Han C."/>
            <person name="Tapia R."/>
            <person name="Land M."/>
            <person name="Hauser L."/>
            <person name="Markowitz V."/>
            <person name="Cheng J.-F."/>
            <person name="Hugenholtz P."/>
            <person name="Woyke T."/>
            <person name="Wu D."/>
            <person name="Tindall B."/>
            <person name="Pomrenke H.G."/>
            <person name="Brambilla E."/>
            <person name="Klenk H.-P."/>
            <person name="Eisen J.A."/>
        </authorList>
    </citation>
    <scope>NUCLEOTIDE SEQUENCE [LARGE SCALE GENOMIC DNA]</scope>
    <source>
        <strain evidence="9">DSM 17093 / CIP 108686 / LMG 22925 / RQ-24</strain>
    </source>
</reference>
<dbReference type="EMBL" id="CP002049">
    <property type="protein sequence ID" value="ADI14245.1"/>
    <property type="molecule type" value="Genomic_DNA"/>
</dbReference>
<dbReference type="InterPro" id="IPR011605">
    <property type="entry name" value="NusB_fam"/>
</dbReference>
<keyword evidence="9" id="KW-1185">Reference proteome</keyword>
<keyword evidence="5 6" id="KW-0804">Transcription</keyword>
<evidence type="ECO:0000256" key="2">
    <source>
        <dbReference type="ARBA" id="ARBA00022814"/>
    </source>
</evidence>
<protein>
    <recommendedName>
        <fullName evidence="6">Transcription antitermination protein NusB</fullName>
    </recommendedName>
    <alternativeName>
        <fullName evidence="6">Antitermination factor NusB</fullName>
    </alternativeName>
</protein>